<sequence length="445" mass="46293">MPSPGPHQVFLNHCLTVLTCCRNHYGLVNAGLKTGLKALLALVSTGVAAGLGAFLFFHLVELAEGFRKSLPTLLPVFAFSAVTLPYLFSRLAGFERGGGTGFVLKKLHKSPDTLTLKESLCYYSASALTIGLGGSAGPEGPMVVLGAGFGGFFSKLAGVDKGLARIFLLSGAAAGVASAFKAPLTGILYALEIPYKRDVEGPAFLYAIPSAVTAYLVSQALLKPHILIPSHERYIPIDPYTIAISLLTGVAAAAISLVFMLTLEATGRVLRGVGWAGPVAAGAMLASLTYFLPEAGGFGYEAVNKVLENPLAITRAAAILLVTAKMIATAVTVKGGGSGGLFLPTVFIGIVTGAAFTQLLTHYGLPVEPSLVIAAMTSSMLAACNKTLVTGVILSLEVFGFMNVIPALLSSLTAYALTINWSIHENQLADRAESMAMENRLRGTG</sequence>
<evidence type="ECO:0000256" key="4">
    <source>
        <dbReference type="ARBA" id="ARBA00022989"/>
    </source>
</evidence>
<evidence type="ECO:0000256" key="7">
    <source>
        <dbReference type="ARBA" id="ARBA00023173"/>
    </source>
</evidence>
<feature type="transmembrane region" description="Helical" evidence="10">
    <location>
        <begin position="401"/>
        <end position="423"/>
    </location>
</feature>
<evidence type="ECO:0000256" key="10">
    <source>
        <dbReference type="SAM" id="Phobius"/>
    </source>
</evidence>
<evidence type="ECO:0000256" key="2">
    <source>
        <dbReference type="ARBA" id="ARBA00022448"/>
    </source>
</evidence>
<evidence type="ECO:0000256" key="3">
    <source>
        <dbReference type="ARBA" id="ARBA00022692"/>
    </source>
</evidence>
<evidence type="ECO:0000256" key="9">
    <source>
        <dbReference type="ARBA" id="ARBA00023303"/>
    </source>
</evidence>
<evidence type="ECO:0000256" key="1">
    <source>
        <dbReference type="ARBA" id="ARBA00004141"/>
    </source>
</evidence>
<protein>
    <submittedName>
        <fullName evidence="11">Chloride channel protein</fullName>
    </submittedName>
</protein>
<feature type="transmembrane region" description="Helical" evidence="10">
    <location>
        <begin position="312"/>
        <end position="333"/>
    </location>
</feature>
<dbReference type="PANTHER" id="PTHR43427:SF6">
    <property type="entry name" value="CHLORIDE CHANNEL PROTEIN CLC-E"/>
    <property type="match status" value="1"/>
</dbReference>
<dbReference type="SUPFAM" id="SSF81340">
    <property type="entry name" value="Clc chloride channel"/>
    <property type="match status" value="1"/>
</dbReference>
<reference evidence="11" key="1">
    <citation type="journal article" date="2020" name="mSystems">
        <title>Genome- and Community-Level Interaction Insights into Carbon Utilization and Element Cycling Functions of Hydrothermarchaeota in Hydrothermal Sediment.</title>
        <authorList>
            <person name="Zhou Z."/>
            <person name="Liu Y."/>
            <person name="Xu W."/>
            <person name="Pan J."/>
            <person name="Luo Z.H."/>
            <person name="Li M."/>
        </authorList>
    </citation>
    <scope>NUCLEOTIDE SEQUENCE [LARGE SCALE GENOMIC DNA]</scope>
    <source>
        <strain evidence="11">SpSt-23</strain>
    </source>
</reference>
<evidence type="ECO:0000256" key="8">
    <source>
        <dbReference type="ARBA" id="ARBA00023214"/>
    </source>
</evidence>
<organism evidence="11">
    <name type="scientific">Thermosphaera aggregans</name>
    <dbReference type="NCBI Taxonomy" id="54254"/>
    <lineage>
        <taxon>Archaea</taxon>
        <taxon>Thermoproteota</taxon>
        <taxon>Thermoprotei</taxon>
        <taxon>Desulfurococcales</taxon>
        <taxon>Desulfurococcaceae</taxon>
        <taxon>Thermosphaera</taxon>
    </lineage>
</organism>
<keyword evidence="9" id="KW-0407">Ion channel</keyword>
<accession>A0A7C2BKD0</accession>
<evidence type="ECO:0000256" key="5">
    <source>
        <dbReference type="ARBA" id="ARBA00023065"/>
    </source>
</evidence>
<feature type="transmembrane region" description="Helical" evidence="10">
    <location>
        <begin position="340"/>
        <end position="360"/>
    </location>
</feature>
<feature type="transmembrane region" description="Helical" evidence="10">
    <location>
        <begin position="273"/>
        <end position="292"/>
    </location>
</feature>
<dbReference type="Gene3D" id="1.10.3080.10">
    <property type="entry name" value="Clc chloride channel"/>
    <property type="match status" value="1"/>
</dbReference>
<evidence type="ECO:0000256" key="6">
    <source>
        <dbReference type="ARBA" id="ARBA00023136"/>
    </source>
</evidence>
<dbReference type="InterPro" id="IPR050368">
    <property type="entry name" value="ClC-type_chloride_channel"/>
</dbReference>
<dbReference type="GO" id="GO:0034707">
    <property type="term" value="C:chloride channel complex"/>
    <property type="evidence" value="ECO:0007669"/>
    <property type="project" value="UniProtKB-KW"/>
</dbReference>
<dbReference type="GO" id="GO:0005254">
    <property type="term" value="F:chloride channel activity"/>
    <property type="evidence" value="ECO:0007669"/>
    <property type="project" value="UniProtKB-KW"/>
</dbReference>
<dbReference type="PRINTS" id="PR00762">
    <property type="entry name" value="CLCHANNEL"/>
</dbReference>
<feature type="transmembrane region" description="Helical" evidence="10">
    <location>
        <begin position="242"/>
        <end position="261"/>
    </location>
</feature>
<keyword evidence="6 10" id="KW-0472">Membrane</keyword>
<comment type="caution">
    <text evidence="11">The sequence shown here is derived from an EMBL/GenBank/DDBJ whole genome shotgun (WGS) entry which is preliminary data.</text>
</comment>
<gene>
    <name evidence="11" type="ORF">ENP55_02100</name>
</gene>
<evidence type="ECO:0000313" key="11">
    <source>
        <dbReference type="EMBL" id="HEF87097.1"/>
    </source>
</evidence>
<dbReference type="InterPro" id="IPR014743">
    <property type="entry name" value="Cl-channel_core"/>
</dbReference>
<keyword evidence="4 10" id="KW-1133">Transmembrane helix</keyword>
<dbReference type="AlphaFoldDB" id="A0A7C2BKD0"/>
<keyword evidence="8" id="KW-0868">Chloride</keyword>
<feature type="transmembrane region" description="Helical" evidence="10">
    <location>
        <begin position="372"/>
        <end position="394"/>
    </location>
</feature>
<dbReference type="Pfam" id="PF00654">
    <property type="entry name" value="Voltage_CLC"/>
    <property type="match status" value="1"/>
</dbReference>
<feature type="transmembrane region" description="Helical" evidence="10">
    <location>
        <begin position="38"/>
        <end position="60"/>
    </location>
</feature>
<proteinExistence type="predicted"/>
<dbReference type="CDD" id="cd00400">
    <property type="entry name" value="Voltage_gated_ClC"/>
    <property type="match status" value="1"/>
</dbReference>
<name>A0A7C2BKD0_9CREN</name>
<keyword evidence="3 10" id="KW-0812">Transmembrane</keyword>
<dbReference type="EMBL" id="DSJT01000008">
    <property type="protein sequence ID" value="HEF87097.1"/>
    <property type="molecule type" value="Genomic_DNA"/>
</dbReference>
<dbReference type="InterPro" id="IPR001807">
    <property type="entry name" value="ClC"/>
</dbReference>
<feature type="transmembrane region" description="Helical" evidence="10">
    <location>
        <begin position="166"/>
        <end position="191"/>
    </location>
</feature>
<keyword evidence="7" id="KW-0869">Chloride channel</keyword>
<keyword evidence="2" id="KW-0813">Transport</keyword>
<keyword evidence="5" id="KW-0406">Ion transport</keyword>
<comment type="subcellular location">
    <subcellularLocation>
        <location evidence="1">Membrane</location>
        <topology evidence="1">Multi-pass membrane protein</topology>
    </subcellularLocation>
</comment>
<dbReference type="PANTHER" id="PTHR43427">
    <property type="entry name" value="CHLORIDE CHANNEL PROTEIN CLC-E"/>
    <property type="match status" value="1"/>
</dbReference>
<feature type="transmembrane region" description="Helical" evidence="10">
    <location>
        <begin position="72"/>
        <end position="88"/>
    </location>
</feature>